<dbReference type="Pfam" id="PF21834">
    <property type="entry name" value="DUF6894"/>
    <property type="match status" value="1"/>
</dbReference>
<sequence length="83" mass="9166">MPRYFFHFRDDHGSLGHVDTVLPDSGAARLAAIKMMGKVLSGEAEKMTLSEMWHLEVVDGAEAPVFALQIHSSSTGRNRRLAN</sequence>
<evidence type="ECO:0000259" key="1">
    <source>
        <dbReference type="Pfam" id="PF21834"/>
    </source>
</evidence>
<gene>
    <name evidence="2" type="ORF">MOTC310_17470</name>
</gene>
<keyword evidence="3" id="KW-1185">Reference proteome</keyword>
<comment type="caution">
    <text evidence="2">The sequence shown here is derived from an EMBL/GenBank/DDBJ whole genome shotgun (WGS) entry which is preliminary data.</text>
</comment>
<dbReference type="RefSeq" id="WP_331302713.1">
    <property type="nucleotide sequence ID" value="NZ_MLCA01000008.1"/>
</dbReference>
<dbReference type="EMBL" id="MLCA01000008">
    <property type="protein sequence ID" value="MEE7492167.1"/>
    <property type="molecule type" value="Genomic_DNA"/>
</dbReference>
<reference evidence="2 3" key="1">
    <citation type="journal article" date="2012" name="Genet. Mol. Biol.">
        <title>Analysis of 16S rRNA and mxaF genes revealing insights into Methylobacterium niche-specific plant association.</title>
        <authorList>
            <person name="Dourado M.N."/>
            <person name="Andreote F.D."/>
            <person name="Dini-Andreote F."/>
            <person name="Conti R."/>
            <person name="Araujo J.M."/>
            <person name="Araujo W.L."/>
        </authorList>
    </citation>
    <scope>NUCLEOTIDE SEQUENCE [LARGE SCALE GENOMIC DNA]</scope>
    <source>
        <strain evidence="2 3">TC3-10</strain>
    </source>
</reference>
<evidence type="ECO:0000313" key="3">
    <source>
        <dbReference type="Proteomes" id="UP001355206"/>
    </source>
</evidence>
<evidence type="ECO:0000313" key="2">
    <source>
        <dbReference type="EMBL" id="MEE7492167.1"/>
    </source>
</evidence>
<dbReference type="Proteomes" id="UP001355206">
    <property type="component" value="Unassembled WGS sequence"/>
</dbReference>
<protein>
    <recommendedName>
        <fullName evidence="1">DUF6894 domain-containing protein</fullName>
    </recommendedName>
</protein>
<dbReference type="InterPro" id="IPR054189">
    <property type="entry name" value="DUF6894"/>
</dbReference>
<organism evidence="2 3">
    <name type="scientific">Methylobacterium oryzae</name>
    <dbReference type="NCBI Taxonomy" id="334852"/>
    <lineage>
        <taxon>Bacteria</taxon>
        <taxon>Pseudomonadati</taxon>
        <taxon>Pseudomonadota</taxon>
        <taxon>Alphaproteobacteria</taxon>
        <taxon>Hyphomicrobiales</taxon>
        <taxon>Methylobacteriaceae</taxon>
        <taxon>Methylobacterium</taxon>
    </lineage>
</organism>
<accession>A0ABU7TS68</accession>
<name>A0ABU7TS68_9HYPH</name>
<feature type="domain" description="DUF6894" evidence="1">
    <location>
        <begin position="3"/>
        <end position="70"/>
    </location>
</feature>
<proteinExistence type="predicted"/>